<keyword evidence="1 6" id="KW-0479">Metal-binding</keyword>
<evidence type="ECO:0000259" key="8">
    <source>
        <dbReference type="PROSITE" id="PS50157"/>
    </source>
</evidence>
<dbReference type="EMBL" id="AP028909">
    <property type="protein sequence ID" value="BES89179.1"/>
    <property type="molecule type" value="Genomic_DNA"/>
</dbReference>
<name>A0ABN7ACV2_9HEMI</name>
<dbReference type="PROSITE" id="PS00028">
    <property type="entry name" value="ZINC_FINGER_C2H2_1"/>
    <property type="match status" value="10"/>
</dbReference>
<sequence>MSSLYDSKLCRLCANPNSNGISLDAVDDKGRTNYALINRYLPLKVENDGYLPRTVCSGCYQQLQNIIDFFNVLIKGQSLLLRLCQPNDKKQGILDKQRLYDDDCDISKAVPKRGDQGTKRKRGRPRKDESKANVELEAPVMAQPPPIPTPVIEEPEDSEPSPDGKRRRKKPARFLEAIQGEELEKALRETGVDDDDLATDDENGDFEGNKEAIGHVQDDKGETIGSLILCTSLVDSRKKLQFRCDQCELYFPQESKFVEHSAEHRLAHSCQSCSATFKSSHELEKHQRDSTACAAHRLDDDSILSDGLNLPAVETSPHTSCPICQKTFRFAANLKTHMKSDHEGVGGFPCDVCGKKLKCSSSLVYHKEVEHSNDRKFVCLVCQMVFKHRRLLLKHRNARHSQNERLQCPECNKEFKSKSYFNVHMQSHGSGRKFSCDVCYQVCSHRSALQSHIRTHTGEKPFECHVCEKTFTQKGNLREHLRTHTGERPFKCDRCDRAFTTSSQRRLHLKRHEGAKPFECEICLKAFLHKDTFVSHMRRHTGERPYTCEKCKKSFTELAAMRKHVRIHTGEKPYKCKFCSKAFSDSSNLTRHHRTHKVFSDSNGIFLAEFLPEGISVDDLTLAEASNDKQFWTVMPNASDDNDGDSQQVIYISYNNPDDPNSKVSETLLVGKDRVIFNKDNERDNDEASIPNGLEISCAGESLSSSQLTIPTSQLSQPMRPEGHLPISASPLLCAAPPGQPDSSEQHTEPVKTGERQVVMDEHGNPLRFTTADGAFFQVTTVDGASFQLTSSDGSSMPVRITTADGETLTPAGVNIPSLAEDVPEDALVSATVDSLTLVGSSEVSLLSEAALDFLPLG</sequence>
<dbReference type="SUPFAM" id="SSF57716">
    <property type="entry name" value="Glucocorticoid receptor-like (DNA-binding domain)"/>
    <property type="match status" value="1"/>
</dbReference>
<evidence type="ECO:0000256" key="1">
    <source>
        <dbReference type="ARBA" id="ARBA00022723"/>
    </source>
</evidence>
<keyword evidence="11" id="KW-1185">Reference proteome</keyword>
<feature type="domain" description="C2H2-type" evidence="8">
    <location>
        <begin position="268"/>
        <end position="301"/>
    </location>
</feature>
<reference evidence="10 11" key="1">
    <citation type="submission" date="2023-09" db="EMBL/GenBank/DDBJ databases">
        <title>Nesidiocoris tenuis whole genome shotgun sequence.</title>
        <authorList>
            <person name="Shibata T."/>
            <person name="Shimoda M."/>
            <person name="Kobayashi T."/>
            <person name="Uehara T."/>
        </authorList>
    </citation>
    <scope>NUCLEOTIDE SEQUENCE [LARGE SCALE GENOMIC DNA]</scope>
    <source>
        <strain evidence="10 11">Japan</strain>
    </source>
</reference>
<dbReference type="SMART" id="SM00868">
    <property type="entry name" value="zf-AD"/>
    <property type="match status" value="1"/>
</dbReference>
<feature type="binding site" evidence="6">
    <location>
        <position position="56"/>
    </location>
    <ligand>
        <name>Zn(2+)</name>
        <dbReference type="ChEBI" id="CHEBI:29105"/>
    </ligand>
</feature>
<dbReference type="InterPro" id="IPR012934">
    <property type="entry name" value="Znf_AD"/>
</dbReference>
<evidence type="ECO:0000256" key="4">
    <source>
        <dbReference type="ARBA" id="ARBA00022833"/>
    </source>
</evidence>
<dbReference type="PROSITE" id="PS50157">
    <property type="entry name" value="ZINC_FINGER_C2H2_2"/>
    <property type="match status" value="11"/>
</dbReference>
<feature type="domain" description="C2H2-type" evidence="8">
    <location>
        <begin position="406"/>
        <end position="433"/>
    </location>
</feature>
<evidence type="ECO:0000256" key="3">
    <source>
        <dbReference type="ARBA" id="ARBA00022771"/>
    </source>
</evidence>
<dbReference type="Pfam" id="PF00096">
    <property type="entry name" value="zf-C2H2"/>
    <property type="match status" value="7"/>
</dbReference>
<feature type="binding site" evidence="6">
    <location>
        <position position="13"/>
    </location>
    <ligand>
        <name>Zn(2+)</name>
        <dbReference type="ChEBI" id="CHEBI:29105"/>
    </ligand>
</feature>
<feature type="domain" description="C2H2-type" evidence="8">
    <location>
        <begin position="462"/>
        <end position="489"/>
    </location>
</feature>
<dbReference type="PANTHER" id="PTHR24379">
    <property type="entry name" value="KRAB AND ZINC FINGER DOMAIN-CONTAINING"/>
    <property type="match status" value="1"/>
</dbReference>
<dbReference type="SMART" id="SM00355">
    <property type="entry name" value="ZnF_C2H2"/>
    <property type="match status" value="12"/>
</dbReference>
<gene>
    <name evidence="10" type="ORF">NTJ_01986</name>
</gene>
<dbReference type="Gene3D" id="3.30.160.60">
    <property type="entry name" value="Classic Zinc Finger"/>
    <property type="match status" value="10"/>
</dbReference>
<evidence type="ECO:0000256" key="6">
    <source>
        <dbReference type="PROSITE-ProRule" id="PRU01263"/>
    </source>
</evidence>
<dbReference type="Proteomes" id="UP001307889">
    <property type="component" value="Chromosome 1"/>
</dbReference>
<feature type="compositionally biased region" description="Polar residues" evidence="7">
    <location>
        <begin position="705"/>
        <end position="717"/>
    </location>
</feature>
<feature type="binding site" evidence="6">
    <location>
        <position position="10"/>
    </location>
    <ligand>
        <name>Zn(2+)</name>
        <dbReference type="ChEBI" id="CHEBI:29105"/>
    </ligand>
</feature>
<feature type="region of interest" description="Disordered" evidence="7">
    <location>
        <begin position="107"/>
        <end position="169"/>
    </location>
</feature>
<dbReference type="InterPro" id="IPR036236">
    <property type="entry name" value="Znf_C2H2_sf"/>
</dbReference>
<feature type="domain" description="C2H2-type" evidence="8">
    <location>
        <begin position="377"/>
        <end position="405"/>
    </location>
</feature>
<feature type="domain" description="C2H2-type" evidence="8">
    <location>
        <begin position="319"/>
        <end position="344"/>
    </location>
</feature>
<accession>A0ABN7ACV2</accession>
<proteinExistence type="predicted"/>
<feature type="domain" description="C2H2-type" evidence="8">
    <location>
        <begin position="574"/>
        <end position="596"/>
    </location>
</feature>
<evidence type="ECO:0000256" key="5">
    <source>
        <dbReference type="PROSITE-ProRule" id="PRU00042"/>
    </source>
</evidence>
<dbReference type="SUPFAM" id="SSF57667">
    <property type="entry name" value="beta-beta-alpha zinc fingers"/>
    <property type="match status" value="5"/>
</dbReference>
<protein>
    <submittedName>
        <fullName evidence="10">Zinc finger, C2H2 type</fullName>
    </submittedName>
</protein>
<keyword evidence="4 6" id="KW-0862">Zinc</keyword>
<dbReference type="Pfam" id="PF07776">
    <property type="entry name" value="zf-AD"/>
    <property type="match status" value="1"/>
</dbReference>
<evidence type="ECO:0000313" key="11">
    <source>
        <dbReference type="Proteomes" id="UP001307889"/>
    </source>
</evidence>
<feature type="domain" description="C2H2-type" evidence="8">
    <location>
        <begin position="518"/>
        <end position="545"/>
    </location>
</feature>
<dbReference type="PROSITE" id="PS51915">
    <property type="entry name" value="ZAD"/>
    <property type="match status" value="1"/>
</dbReference>
<feature type="domain" description="C2H2-type" evidence="8">
    <location>
        <begin position="546"/>
        <end position="573"/>
    </location>
</feature>
<feature type="domain" description="C2H2-type" evidence="8">
    <location>
        <begin position="348"/>
        <end position="376"/>
    </location>
</feature>
<feature type="binding site" evidence="6">
    <location>
        <position position="59"/>
    </location>
    <ligand>
        <name>Zn(2+)</name>
        <dbReference type="ChEBI" id="CHEBI:29105"/>
    </ligand>
</feature>
<organism evidence="10 11">
    <name type="scientific">Nesidiocoris tenuis</name>
    <dbReference type="NCBI Taxonomy" id="355587"/>
    <lineage>
        <taxon>Eukaryota</taxon>
        <taxon>Metazoa</taxon>
        <taxon>Ecdysozoa</taxon>
        <taxon>Arthropoda</taxon>
        <taxon>Hexapoda</taxon>
        <taxon>Insecta</taxon>
        <taxon>Pterygota</taxon>
        <taxon>Neoptera</taxon>
        <taxon>Paraneoptera</taxon>
        <taxon>Hemiptera</taxon>
        <taxon>Heteroptera</taxon>
        <taxon>Panheteroptera</taxon>
        <taxon>Cimicomorpha</taxon>
        <taxon>Miridae</taxon>
        <taxon>Dicyphina</taxon>
        <taxon>Nesidiocoris</taxon>
    </lineage>
</organism>
<feature type="domain" description="C2H2-type" evidence="8">
    <location>
        <begin position="490"/>
        <end position="517"/>
    </location>
</feature>
<evidence type="ECO:0000256" key="2">
    <source>
        <dbReference type="ARBA" id="ARBA00022737"/>
    </source>
</evidence>
<evidence type="ECO:0000313" key="10">
    <source>
        <dbReference type="EMBL" id="BES89179.1"/>
    </source>
</evidence>
<dbReference type="InterPro" id="IPR013087">
    <property type="entry name" value="Znf_C2H2_type"/>
</dbReference>
<keyword evidence="3 5" id="KW-0863">Zinc-finger</keyword>
<feature type="region of interest" description="Disordered" evidence="7">
    <location>
        <begin position="705"/>
        <end position="752"/>
    </location>
</feature>
<feature type="domain" description="ZAD" evidence="9">
    <location>
        <begin position="8"/>
        <end position="83"/>
    </location>
</feature>
<evidence type="ECO:0000256" key="7">
    <source>
        <dbReference type="SAM" id="MobiDB-lite"/>
    </source>
</evidence>
<dbReference type="PANTHER" id="PTHR24379:SF127">
    <property type="entry name" value="BLOODY FINGERS-RELATED"/>
    <property type="match status" value="1"/>
</dbReference>
<feature type="domain" description="C2H2-type" evidence="8">
    <location>
        <begin position="434"/>
        <end position="461"/>
    </location>
</feature>
<keyword evidence="2" id="KW-0677">Repeat</keyword>
<dbReference type="Gene3D" id="3.40.1800.20">
    <property type="match status" value="1"/>
</dbReference>
<evidence type="ECO:0000259" key="9">
    <source>
        <dbReference type="PROSITE" id="PS51915"/>
    </source>
</evidence>